<keyword evidence="3" id="KW-1185">Reference proteome</keyword>
<sequence>MAAAGWHNHDMAFLLRVIISAVALWIATLIVPGLEIVGTHGETGRKIGILLLVALIFGIVNALVKPVVAILSIPLYVLTLGLFHLVVNALMLMLTGWITSETSWGLRVSGFWSAFFGAIIVSLVSWALSSAMSSPTERAA</sequence>
<dbReference type="PANTHER" id="PTHR37309">
    <property type="entry name" value="SLR0284 PROTEIN"/>
    <property type="match status" value="1"/>
</dbReference>
<feature type="transmembrane region" description="Helical" evidence="1">
    <location>
        <begin position="110"/>
        <end position="128"/>
    </location>
</feature>
<evidence type="ECO:0000313" key="3">
    <source>
        <dbReference type="Proteomes" id="UP000621454"/>
    </source>
</evidence>
<keyword evidence="1" id="KW-0812">Transmembrane</keyword>
<organism evidence="2 3">
    <name type="scientific">Gordonia jinhuaensis</name>
    <dbReference type="NCBI Taxonomy" id="1517702"/>
    <lineage>
        <taxon>Bacteria</taxon>
        <taxon>Bacillati</taxon>
        <taxon>Actinomycetota</taxon>
        <taxon>Actinomycetes</taxon>
        <taxon>Mycobacteriales</taxon>
        <taxon>Gordoniaceae</taxon>
        <taxon>Gordonia</taxon>
    </lineage>
</organism>
<dbReference type="PANTHER" id="PTHR37309:SF1">
    <property type="entry name" value="SLR0284 PROTEIN"/>
    <property type="match status" value="1"/>
</dbReference>
<dbReference type="Pfam" id="PF04020">
    <property type="entry name" value="Phage_holin_4_2"/>
    <property type="match status" value="1"/>
</dbReference>
<dbReference type="Proteomes" id="UP000621454">
    <property type="component" value="Unassembled WGS sequence"/>
</dbReference>
<proteinExistence type="predicted"/>
<evidence type="ECO:0000313" key="2">
    <source>
        <dbReference type="EMBL" id="GGB34247.1"/>
    </source>
</evidence>
<protein>
    <submittedName>
        <fullName evidence="2">Membrane protein</fullName>
    </submittedName>
</protein>
<evidence type="ECO:0000256" key="1">
    <source>
        <dbReference type="SAM" id="Phobius"/>
    </source>
</evidence>
<dbReference type="EMBL" id="BMGC01000015">
    <property type="protein sequence ID" value="GGB34247.1"/>
    <property type="molecule type" value="Genomic_DNA"/>
</dbReference>
<feature type="transmembrane region" description="Helical" evidence="1">
    <location>
        <begin position="12"/>
        <end position="34"/>
    </location>
</feature>
<gene>
    <name evidence="2" type="ORF">GCM10011489_22950</name>
</gene>
<dbReference type="AlphaFoldDB" id="A0A916T750"/>
<dbReference type="InterPro" id="IPR007165">
    <property type="entry name" value="Phage_holin_4_2"/>
</dbReference>
<keyword evidence="1" id="KW-0472">Membrane</keyword>
<feature type="transmembrane region" description="Helical" evidence="1">
    <location>
        <begin position="46"/>
        <end position="64"/>
    </location>
</feature>
<reference evidence="2" key="2">
    <citation type="submission" date="2020-09" db="EMBL/GenBank/DDBJ databases">
        <authorList>
            <person name="Sun Q."/>
            <person name="Zhou Y."/>
        </authorList>
    </citation>
    <scope>NUCLEOTIDE SEQUENCE</scope>
    <source>
        <strain evidence="2">CGMCC 1.12827</strain>
    </source>
</reference>
<name>A0A916T750_9ACTN</name>
<comment type="caution">
    <text evidence="2">The sequence shown here is derived from an EMBL/GenBank/DDBJ whole genome shotgun (WGS) entry which is preliminary data.</text>
</comment>
<feature type="transmembrane region" description="Helical" evidence="1">
    <location>
        <begin position="76"/>
        <end position="98"/>
    </location>
</feature>
<keyword evidence="1" id="KW-1133">Transmembrane helix</keyword>
<accession>A0A916T750</accession>
<reference evidence="2" key="1">
    <citation type="journal article" date="2014" name="Int. J. Syst. Evol. Microbiol.">
        <title>Complete genome sequence of Corynebacterium casei LMG S-19264T (=DSM 44701T), isolated from a smear-ripened cheese.</title>
        <authorList>
            <consortium name="US DOE Joint Genome Institute (JGI-PGF)"/>
            <person name="Walter F."/>
            <person name="Albersmeier A."/>
            <person name="Kalinowski J."/>
            <person name="Ruckert C."/>
        </authorList>
    </citation>
    <scope>NUCLEOTIDE SEQUENCE</scope>
    <source>
        <strain evidence="2">CGMCC 1.12827</strain>
    </source>
</reference>